<feature type="domain" description="Fe/B12 periplasmic-binding" evidence="1">
    <location>
        <begin position="57"/>
        <end position="342"/>
    </location>
</feature>
<sequence>MDYSKINFVLGGIPLLLLAILAFCAATGCVADVSSENTVTITDQYGREISVPSDVESVLCSGAGSLRYLVYLQAEDLAVGVDSADKVQNDVLGRPYSIVHGEKFSALPLFGEWRGNDDPEKVIAIDPDLVFKAGSSGIASGADAADAEALRQRTGVPVIGFQYGSVRTEADRLLMYDSLRLMGSVIEREARAEAVIAYIEATITDLEDRTRDIPVSERKRAYIGGVGSRGAHGIISTEPAYGPFVWVHAENVASGLGTAHASAAKEALVDWDPDYLFIDVTTTHLGEGNALDQLKTDPALKGISAVKSGNVYGVLPYNAYTTNYGTVLANAYFVGKVLYPDRFADIDPAEKADEIYTFLVGEPVFSELNSQYGNLGFSPIQL</sequence>
<dbReference type="PROSITE" id="PS51257">
    <property type="entry name" value="PROKAR_LIPOPROTEIN"/>
    <property type="match status" value="1"/>
</dbReference>
<dbReference type="AlphaFoldDB" id="A0A8J7W5Y8"/>
<dbReference type="PANTHER" id="PTHR30535">
    <property type="entry name" value="VITAMIN B12-BINDING PROTEIN"/>
    <property type="match status" value="1"/>
</dbReference>
<dbReference type="OrthoDB" id="24039at2157"/>
<dbReference type="Pfam" id="PF01497">
    <property type="entry name" value="Peripla_BP_2"/>
    <property type="match status" value="1"/>
</dbReference>
<dbReference type="SUPFAM" id="SSF53807">
    <property type="entry name" value="Helical backbone' metal receptor"/>
    <property type="match status" value="1"/>
</dbReference>
<dbReference type="RefSeq" id="WP_211530586.1">
    <property type="nucleotide sequence ID" value="NZ_JWHL01000006.1"/>
</dbReference>
<dbReference type="PANTHER" id="PTHR30535:SF34">
    <property type="entry name" value="MOLYBDATE-BINDING PROTEIN MOLA"/>
    <property type="match status" value="1"/>
</dbReference>
<dbReference type="EMBL" id="JWHL01000006">
    <property type="protein sequence ID" value="MBR1368926.1"/>
    <property type="molecule type" value="Genomic_DNA"/>
</dbReference>
<evidence type="ECO:0000313" key="3">
    <source>
        <dbReference type="Proteomes" id="UP000730161"/>
    </source>
</evidence>
<organism evidence="2 3">
    <name type="scientific">Methanocalculus chunghsingensis</name>
    <dbReference type="NCBI Taxonomy" id="156457"/>
    <lineage>
        <taxon>Archaea</taxon>
        <taxon>Methanobacteriati</taxon>
        <taxon>Methanobacteriota</taxon>
        <taxon>Stenosarchaea group</taxon>
        <taxon>Methanomicrobia</taxon>
        <taxon>Methanomicrobiales</taxon>
        <taxon>Methanocalculaceae</taxon>
        <taxon>Methanocalculus</taxon>
    </lineage>
</organism>
<keyword evidence="3" id="KW-1185">Reference proteome</keyword>
<dbReference type="Gene3D" id="3.40.50.1980">
    <property type="entry name" value="Nitrogenase molybdenum iron protein domain"/>
    <property type="match status" value="2"/>
</dbReference>
<accession>A0A8J7W5Y8</accession>
<protein>
    <submittedName>
        <fullName evidence="2">Iron transporter</fullName>
    </submittedName>
</protein>
<name>A0A8J7W5Y8_9EURY</name>
<dbReference type="PROSITE" id="PS50983">
    <property type="entry name" value="FE_B12_PBP"/>
    <property type="match status" value="1"/>
</dbReference>
<evidence type="ECO:0000259" key="1">
    <source>
        <dbReference type="PROSITE" id="PS50983"/>
    </source>
</evidence>
<dbReference type="InterPro" id="IPR002491">
    <property type="entry name" value="ABC_transptr_periplasmic_BD"/>
</dbReference>
<evidence type="ECO:0000313" key="2">
    <source>
        <dbReference type="EMBL" id="MBR1368926.1"/>
    </source>
</evidence>
<dbReference type="Proteomes" id="UP000730161">
    <property type="component" value="Unassembled WGS sequence"/>
</dbReference>
<comment type="caution">
    <text evidence="2">The sequence shown here is derived from an EMBL/GenBank/DDBJ whole genome shotgun (WGS) entry which is preliminary data.</text>
</comment>
<dbReference type="CDD" id="cd01147">
    <property type="entry name" value="HemV-2"/>
    <property type="match status" value="1"/>
</dbReference>
<gene>
    <name evidence="2" type="ORF">RJ53_05155</name>
</gene>
<proteinExistence type="predicted"/>
<reference evidence="2" key="1">
    <citation type="submission" date="2014-12" db="EMBL/GenBank/DDBJ databases">
        <authorList>
            <person name="Huang H.-H."/>
            <person name="Chen S.-C."/>
            <person name="Lai M.-C."/>
        </authorList>
    </citation>
    <scope>NUCLEOTIDE SEQUENCE</scope>
    <source>
        <strain evidence="2">K1F9705b</strain>
    </source>
</reference>
<dbReference type="InterPro" id="IPR050902">
    <property type="entry name" value="ABC_Transporter_SBP"/>
</dbReference>